<dbReference type="Proteomes" id="UP001595075">
    <property type="component" value="Unassembled WGS sequence"/>
</dbReference>
<dbReference type="PANTHER" id="PTHR35910">
    <property type="entry name" value="2EXR DOMAIN-CONTAINING PROTEIN"/>
    <property type="match status" value="1"/>
</dbReference>
<organism evidence="2 3">
    <name type="scientific">Oculimacula yallundae</name>
    <dbReference type="NCBI Taxonomy" id="86028"/>
    <lineage>
        <taxon>Eukaryota</taxon>
        <taxon>Fungi</taxon>
        <taxon>Dikarya</taxon>
        <taxon>Ascomycota</taxon>
        <taxon>Pezizomycotina</taxon>
        <taxon>Leotiomycetes</taxon>
        <taxon>Helotiales</taxon>
        <taxon>Ploettnerulaceae</taxon>
        <taxon>Oculimacula</taxon>
    </lineage>
</organism>
<sequence>MQNAYTSNKCSKMVRRFSGRRCSNSASIPTFPLFESLPLNLQNTIWSLSSEDYGNTHARIQRIAKDARPRRPNANPPSRPATLRILAPKRYPVPSLLHTCQTSRTLALKHWTLWPCADSNRPQKNDGSCIYVNKAHDTIYFADGLIDDFLFLRCISRAPQPNSGLPKNDWSRTYDDFGKFLDGVRHFAIDWWCWLVGSVDGDSLWMSLLCVNGNEDLTIVINPRTQASCSKDLSKNWPRMEKITPGTTRAEAADTILRHIRNSSDFSRDAKPADALDTKVFKQGWSACDEPYREYMPNLKALAAVPIDGSQEDDESGPVDEMFLARVRRQCRYHEIKFTLESMSFEQEELRKQMKADGTTFPDFSISMCGGFRYA</sequence>
<evidence type="ECO:0000313" key="2">
    <source>
        <dbReference type="EMBL" id="KAL2062397.1"/>
    </source>
</evidence>
<accession>A0ABR4BY99</accession>
<protein>
    <recommendedName>
        <fullName evidence="1">2EXR domain-containing protein</fullName>
    </recommendedName>
</protein>
<reference evidence="2 3" key="1">
    <citation type="journal article" date="2024" name="Commun. Biol.">
        <title>Comparative genomic analysis of thermophilic fungi reveals convergent evolutionary adaptations and gene losses.</title>
        <authorList>
            <person name="Steindorff A.S."/>
            <person name="Aguilar-Pontes M.V."/>
            <person name="Robinson A.J."/>
            <person name="Andreopoulos B."/>
            <person name="LaButti K."/>
            <person name="Kuo A."/>
            <person name="Mondo S."/>
            <person name="Riley R."/>
            <person name="Otillar R."/>
            <person name="Haridas S."/>
            <person name="Lipzen A."/>
            <person name="Grimwood J."/>
            <person name="Schmutz J."/>
            <person name="Clum A."/>
            <person name="Reid I.D."/>
            <person name="Moisan M.C."/>
            <person name="Butler G."/>
            <person name="Nguyen T.T.M."/>
            <person name="Dewar K."/>
            <person name="Conant G."/>
            <person name="Drula E."/>
            <person name="Henrissat B."/>
            <person name="Hansel C."/>
            <person name="Singer S."/>
            <person name="Hutchinson M.I."/>
            <person name="de Vries R.P."/>
            <person name="Natvig D.O."/>
            <person name="Powell A.J."/>
            <person name="Tsang A."/>
            <person name="Grigoriev I.V."/>
        </authorList>
    </citation>
    <scope>NUCLEOTIDE SEQUENCE [LARGE SCALE GENOMIC DNA]</scope>
    <source>
        <strain evidence="2 3">CBS 494.80</strain>
    </source>
</reference>
<dbReference type="EMBL" id="JAZHXI010000017">
    <property type="protein sequence ID" value="KAL2062397.1"/>
    <property type="molecule type" value="Genomic_DNA"/>
</dbReference>
<dbReference type="Pfam" id="PF20150">
    <property type="entry name" value="2EXR"/>
    <property type="match status" value="1"/>
</dbReference>
<name>A0ABR4BY99_9HELO</name>
<proteinExistence type="predicted"/>
<evidence type="ECO:0000259" key="1">
    <source>
        <dbReference type="Pfam" id="PF20150"/>
    </source>
</evidence>
<keyword evidence="3" id="KW-1185">Reference proteome</keyword>
<gene>
    <name evidence="2" type="ORF">VTL71DRAFT_6663</name>
</gene>
<evidence type="ECO:0000313" key="3">
    <source>
        <dbReference type="Proteomes" id="UP001595075"/>
    </source>
</evidence>
<feature type="domain" description="2EXR" evidence="1">
    <location>
        <begin position="31"/>
        <end position="139"/>
    </location>
</feature>
<comment type="caution">
    <text evidence="2">The sequence shown here is derived from an EMBL/GenBank/DDBJ whole genome shotgun (WGS) entry which is preliminary data.</text>
</comment>
<dbReference type="InterPro" id="IPR045518">
    <property type="entry name" value="2EXR"/>
</dbReference>
<dbReference type="PANTHER" id="PTHR35910:SF1">
    <property type="entry name" value="2EXR DOMAIN-CONTAINING PROTEIN"/>
    <property type="match status" value="1"/>
</dbReference>